<protein>
    <submittedName>
        <fullName evidence="2">Uncharacterized protein</fullName>
    </submittedName>
</protein>
<dbReference type="Proteomes" id="UP000824219">
    <property type="component" value="Linkage Group LG24"/>
</dbReference>
<comment type="caution">
    <text evidence="2">The sequence shown here is derived from an EMBL/GenBank/DDBJ whole genome shotgun (WGS) entry which is preliminary data.</text>
</comment>
<accession>A0A9D3SF27</accession>
<evidence type="ECO:0000313" key="3">
    <source>
        <dbReference type="Proteomes" id="UP000824219"/>
    </source>
</evidence>
<proteinExistence type="predicted"/>
<dbReference type="AlphaFoldDB" id="A0A9D3SF27"/>
<evidence type="ECO:0000256" key="1">
    <source>
        <dbReference type="SAM" id="MobiDB-lite"/>
    </source>
</evidence>
<feature type="region of interest" description="Disordered" evidence="1">
    <location>
        <begin position="1"/>
        <end position="31"/>
    </location>
</feature>
<name>A0A9D3SF27_9TELE</name>
<organism evidence="2 3">
    <name type="scientific">Hemibagrus wyckioides</name>
    <dbReference type="NCBI Taxonomy" id="337641"/>
    <lineage>
        <taxon>Eukaryota</taxon>
        <taxon>Metazoa</taxon>
        <taxon>Chordata</taxon>
        <taxon>Craniata</taxon>
        <taxon>Vertebrata</taxon>
        <taxon>Euteleostomi</taxon>
        <taxon>Actinopterygii</taxon>
        <taxon>Neopterygii</taxon>
        <taxon>Teleostei</taxon>
        <taxon>Ostariophysi</taxon>
        <taxon>Siluriformes</taxon>
        <taxon>Bagridae</taxon>
        <taxon>Hemibagrus</taxon>
    </lineage>
</organism>
<dbReference type="EMBL" id="JAHKSW010000024">
    <property type="protein sequence ID" value="KAG7317328.1"/>
    <property type="molecule type" value="Genomic_DNA"/>
</dbReference>
<evidence type="ECO:0000313" key="2">
    <source>
        <dbReference type="EMBL" id="KAG7317328.1"/>
    </source>
</evidence>
<reference evidence="2 3" key="1">
    <citation type="submission" date="2021-06" db="EMBL/GenBank/DDBJ databases">
        <title>Chromosome-level genome assembly of the red-tail catfish (Hemibagrus wyckioides).</title>
        <authorList>
            <person name="Shao F."/>
        </authorList>
    </citation>
    <scope>NUCLEOTIDE SEQUENCE [LARGE SCALE GENOMIC DNA]</scope>
    <source>
        <strain evidence="2">EC202008001</strain>
        <tissue evidence="2">Blood</tissue>
    </source>
</reference>
<keyword evidence="3" id="KW-1185">Reference proteome</keyword>
<gene>
    <name evidence="2" type="ORF">KOW79_019626</name>
</gene>
<sequence>MGGRYPSTRTSGPDREQHNLSQNGPDKPRYRLSVAQDLKTTSETAEILKALKEIIQERRHDKAEPAEKRDTVGDNAEPHRDLTCCPTILIHLPSNPHEPPASRPFRQLLAEDVPYRSLLVQKGGL</sequence>
<feature type="region of interest" description="Disordered" evidence="1">
    <location>
        <begin position="57"/>
        <end position="80"/>
    </location>
</feature>